<reference evidence="2" key="1">
    <citation type="submission" date="2022-01" db="EMBL/GenBank/DDBJ databases">
        <authorList>
            <person name="Braso-Vives M."/>
        </authorList>
    </citation>
    <scope>NUCLEOTIDE SEQUENCE</scope>
</reference>
<feature type="compositionally biased region" description="Low complexity" evidence="1">
    <location>
        <begin position="64"/>
        <end position="76"/>
    </location>
</feature>
<organism evidence="2 3">
    <name type="scientific">Branchiostoma lanceolatum</name>
    <name type="common">Common lancelet</name>
    <name type="synonym">Amphioxus lanceolatum</name>
    <dbReference type="NCBI Taxonomy" id="7740"/>
    <lineage>
        <taxon>Eukaryota</taxon>
        <taxon>Metazoa</taxon>
        <taxon>Chordata</taxon>
        <taxon>Cephalochordata</taxon>
        <taxon>Leptocardii</taxon>
        <taxon>Amphioxiformes</taxon>
        <taxon>Branchiostomatidae</taxon>
        <taxon>Branchiostoma</taxon>
    </lineage>
</organism>
<dbReference type="OrthoDB" id="10633457at2759"/>
<accession>A0A8J9YLI0</accession>
<evidence type="ECO:0000313" key="2">
    <source>
        <dbReference type="EMBL" id="CAH1233064.1"/>
    </source>
</evidence>
<dbReference type="Proteomes" id="UP000838412">
    <property type="component" value="Chromosome 1"/>
</dbReference>
<dbReference type="AlphaFoldDB" id="A0A8J9YLI0"/>
<sequence length="207" mass="22580">MEVTFAAWVNLNGQETEEEIASSIGDSVEQWLTSQYELATSIKRPHQEQAKFKIFLGLVKEGTMDTGGPSTSTTSTTERRRLHTATGGDDESEDTIESTGHAGEGAAKPAGTTEVKAKTAHDGDNKPLTVELAFAFNSSDDRLQNMAMADLLITLLFLDGKVQTVATTLAEILKQLEGMTGDCRLPQHIRDLFLGKPLRREEVDDIL</sequence>
<name>A0A8J9YLI0_BRALA</name>
<evidence type="ECO:0000313" key="3">
    <source>
        <dbReference type="Proteomes" id="UP000838412"/>
    </source>
</evidence>
<evidence type="ECO:0000256" key="1">
    <source>
        <dbReference type="SAM" id="MobiDB-lite"/>
    </source>
</evidence>
<protein>
    <submittedName>
        <fullName evidence="2">Hypp576 protein</fullName>
    </submittedName>
</protein>
<gene>
    <name evidence="2" type="primary">Hypp576</name>
    <name evidence="2" type="ORF">BLAG_LOCUS1933</name>
</gene>
<proteinExistence type="predicted"/>
<feature type="region of interest" description="Disordered" evidence="1">
    <location>
        <begin position="63"/>
        <end position="122"/>
    </location>
</feature>
<dbReference type="EMBL" id="OV696686">
    <property type="protein sequence ID" value="CAH1233064.1"/>
    <property type="molecule type" value="Genomic_DNA"/>
</dbReference>
<keyword evidence="3" id="KW-1185">Reference proteome</keyword>